<dbReference type="Proteomes" id="UP001054811">
    <property type="component" value="Chromosome"/>
</dbReference>
<sequence length="98" mass="11175">MSVTVIRTGGIAGLRRSWTARPSGDDASRWAALIRQCPWDDATAQEPPEGADRFAWEIRAQLDEAQRAARLSESRMQGPWRDLVHEVQAFERERRTGR</sequence>
<keyword evidence="2" id="KW-1185">Reference proteome</keyword>
<evidence type="ECO:0000313" key="2">
    <source>
        <dbReference type="Proteomes" id="UP001054811"/>
    </source>
</evidence>
<accession>A0ABY5NKL5</accession>
<dbReference type="EMBL" id="CP091139">
    <property type="protein sequence ID" value="UUT35679.1"/>
    <property type="molecule type" value="Genomic_DNA"/>
</dbReference>
<reference evidence="1" key="1">
    <citation type="submission" date="2022-01" db="EMBL/GenBank/DDBJ databases">
        <title>Microbacterium eymi and Microbacterium rhizovicinus sp. nov., isolated from the rhizospheric soil of Elymus tsukushiensis, a plant native to the Dokdo Islands, Republic of Korea.</title>
        <authorList>
            <person name="Hwang Y.J."/>
        </authorList>
    </citation>
    <scope>NUCLEOTIDE SEQUENCE</scope>
    <source>
        <strain evidence="1">KUDC0405</strain>
    </source>
</reference>
<organism evidence="1 2">
    <name type="scientific">Microbacterium elymi</name>
    <dbReference type="NCBI Taxonomy" id="2909587"/>
    <lineage>
        <taxon>Bacteria</taxon>
        <taxon>Bacillati</taxon>
        <taxon>Actinomycetota</taxon>
        <taxon>Actinomycetes</taxon>
        <taxon>Micrococcales</taxon>
        <taxon>Microbacteriaceae</taxon>
        <taxon>Microbacterium</taxon>
    </lineage>
</organism>
<evidence type="ECO:0000313" key="1">
    <source>
        <dbReference type="EMBL" id="UUT35679.1"/>
    </source>
</evidence>
<dbReference type="InterPro" id="IPR049457">
    <property type="entry name" value="Emfourin"/>
</dbReference>
<proteinExistence type="predicted"/>
<dbReference type="Pfam" id="PF20242">
    <property type="entry name" value="Emfourin"/>
    <property type="match status" value="1"/>
</dbReference>
<dbReference type="RefSeq" id="WP_259612295.1">
    <property type="nucleotide sequence ID" value="NZ_CP091139.2"/>
</dbReference>
<name>A0ABY5NKL5_9MICO</name>
<protein>
    <submittedName>
        <fullName evidence="1">Uncharacterized protein</fullName>
    </submittedName>
</protein>
<gene>
    <name evidence="1" type="ORF">L2X98_20715</name>
</gene>